<name>A0A0G3HCI4_9CORY</name>
<organism evidence="1 2">
    <name type="scientific">Corynebacterium uterequi</name>
    <dbReference type="NCBI Taxonomy" id="1072256"/>
    <lineage>
        <taxon>Bacteria</taxon>
        <taxon>Bacillati</taxon>
        <taxon>Actinomycetota</taxon>
        <taxon>Actinomycetes</taxon>
        <taxon>Mycobacteriales</taxon>
        <taxon>Corynebacteriaceae</taxon>
        <taxon>Corynebacterium</taxon>
    </lineage>
</organism>
<dbReference type="PATRIC" id="fig|1072256.5.peg.1098"/>
<keyword evidence="2" id="KW-1185">Reference proteome</keyword>
<accession>A0A0G3HCI4</accession>
<evidence type="ECO:0008006" key="3">
    <source>
        <dbReference type="Google" id="ProtNLM"/>
    </source>
</evidence>
<evidence type="ECO:0000313" key="2">
    <source>
        <dbReference type="Proteomes" id="UP000035548"/>
    </source>
</evidence>
<reference evidence="2" key="2">
    <citation type="submission" date="2015-05" db="EMBL/GenBank/DDBJ databases">
        <title>Complete genome sequence of Corynebacterium uterequi DSM 45634, isolated from the uterus of a maiden mare.</title>
        <authorList>
            <person name="Ruckert C."/>
            <person name="Albersmeier A."/>
            <person name="Winkler A."/>
            <person name="Tauch A."/>
        </authorList>
    </citation>
    <scope>NUCLEOTIDE SEQUENCE [LARGE SCALE GENOMIC DNA]</scope>
    <source>
        <strain evidence="2">DSM 45634</strain>
    </source>
</reference>
<proteinExistence type="predicted"/>
<evidence type="ECO:0000313" key="1">
    <source>
        <dbReference type="EMBL" id="AKK11106.1"/>
    </source>
</evidence>
<dbReference type="STRING" id="1072256.CUTER_05550"/>
<sequence>MLALHARYRGRETDRAAIVARSAQALATLPGVSPFEVLGVEDIRTTITTPEALTNLTMALLSDGGWAVGIGIAVPSQARTAASAAVSRRAGQVRVRGAAGAEYVEAAFVLLSQVLAKRTYEGREATSLVRRGLNQNEAAEELGISKQAMSQRLQAAGWAAEQAGWRLAVHLIGAADSARG</sequence>
<dbReference type="AlphaFoldDB" id="A0A0G3HCI4"/>
<dbReference type="OrthoDB" id="5184241at2"/>
<dbReference type="KEGG" id="cut:CUTER_05550"/>
<dbReference type="Proteomes" id="UP000035548">
    <property type="component" value="Chromosome"/>
</dbReference>
<dbReference type="EMBL" id="CP011546">
    <property type="protein sequence ID" value="AKK11106.1"/>
    <property type="molecule type" value="Genomic_DNA"/>
</dbReference>
<protein>
    <recommendedName>
        <fullName evidence="3">DNA-binding protein</fullName>
    </recommendedName>
</protein>
<gene>
    <name evidence="1" type="ORF">CUTER_05550</name>
</gene>
<dbReference type="RefSeq" id="WP_047259573.1">
    <property type="nucleotide sequence ID" value="NZ_CP011546.1"/>
</dbReference>
<reference evidence="1 2" key="1">
    <citation type="journal article" date="2015" name="Genome Announc.">
        <title>Virulence Factor Genes Detected in the Complete Genome Sequence of Corynebacterium uterequi DSM 45634, Isolated from the Uterus of a Maiden Mare.</title>
        <authorList>
            <person name="Ruckert C."/>
            <person name="Kriete M."/>
            <person name="Jaenicke S."/>
            <person name="Winkler A."/>
            <person name="Tauch A."/>
        </authorList>
    </citation>
    <scope>NUCLEOTIDE SEQUENCE [LARGE SCALE GENOMIC DNA]</scope>
    <source>
        <strain evidence="1 2">DSM 45634</strain>
    </source>
</reference>